<evidence type="ECO:0000313" key="3">
    <source>
        <dbReference type="Proteomes" id="UP000002668"/>
    </source>
</evidence>
<dbReference type="EMBL" id="FP929116">
    <property type="protein sequence ID" value="CBX93682.1"/>
    <property type="molecule type" value="Genomic_DNA"/>
</dbReference>
<dbReference type="STRING" id="985895.E4ZR17"/>
<proteinExistence type="predicted"/>
<dbReference type="InParanoid" id="E4ZR17"/>
<reference evidence="3" key="1">
    <citation type="journal article" date="2011" name="Nat. Commun.">
        <title>Effector diversification within compartments of the Leptosphaeria maculans genome affected by Repeat-Induced Point mutations.</title>
        <authorList>
            <person name="Rouxel T."/>
            <person name="Grandaubert J."/>
            <person name="Hane J.K."/>
            <person name="Hoede C."/>
            <person name="van de Wouw A.P."/>
            <person name="Couloux A."/>
            <person name="Dominguez V."/>
            <person name="Anthouard V."/>
            <person name="Bally P."/>
            <person name="Bourras S."/>
            <person name="Cozijnsen A.J."/>
            <person name="Ciuffetti L.M."/>
            <person name="Degrave A."/>
            <person name="Dilmaghani A."/>
            <person name="Duret L."/>
            <person name="Fudal I."/>
            <person name="Goodwin S.B."/>
            <person name="Gout L."/>
            <person name="Glaser N."/>
            <person name="Linglin J."/>
            <person name="Kema G.H.J."/>
            <person name="Lapalu N."/>
            <person name="Lawrence C.B."/>
            <person name="May K."/>
            <person name="Meyer M."/>
            <person name="Ollivier B."/>
            <person name="Poulain J."/>
            <person name="Schoch C.L."/>
            <person name="Simon A."/>
            <person name="Spatafora J.W."/>
            <person name="Stachowiak A."/>
            <person name="Turgeon B.G."/>
            <person name="Tyler B.M."/>
            <person name="Vincent D."/>
            <person name="Weissenbach J."/>
            <person name="Amselem J."/>
            <person name="Quesneville H."/>
            <person name="Oliver R.P."/>
            <person name="Wincker P."/>
            <person name="Balesdent M.-H."/>
            <person name="Howlett B.J."/>
        </authorList>
    </citation>
    <scope>NUCLEOTIDE SEQUENCE [LARGE SCALE GENOMIC DNA]</scope>
    <source>
        <strain evidence="3">JN3 / isolate v23.1.3 / race Av1-4-5-6-7-8</strain>
    </source>
</reference>
<organism evidence="3">
    <name type="scientific">Leptosphaeria maculans (strain JN3 / isolate v23.1.3 / race Av1-4-5-6-7-8)</name>
    <name type="common">Blackleg fungus</name>
    <name type="synonym">Phoma lingam</name>
    <dbReference type="NCBI Taxonomy" id="985895"/>
    <lineage>
        <taxon>Eukaryota</taxon>
        <taxon>Fungi</taxon>
        <taxon>Dikarya</taxon>
        <taxon>Ascomycota</taxon>
        <taxon>Pezizomycotina</taxon>
        <taxon>Dothideomycetes</taxon>
        <taxon>Pleosporomycetidae</taxon>
        <taxon>Pleosporales</taxon>
        <taxon>Pleosporineae</taxon>
        <taxon>Leptosphaeriaceae</taxon>
        <taxon>Plenodomus</taxon>
        <taxon>Plenodomus lingam/Leptosphaeria maculans species complex</taxon>
    </lineage>
</organism>
<dbReference type="VEuPathDB" id="FungiDB:LEMA_P033560.1"/>
<dbReference type="AlphaFoldDB" id="E4ZR17"/>
<feature type="compositionally biased region" description="Basic residues" evidence="1">
    <location>
        <begin position="330"/>
        <end position="341"/>
    </location>
</feature>
<gene>
    <name evidence="2" type="ORF">LEMA_P033560.1</name>
</gene>
<feature type="region of interest" description="Disordered" evidence="1">
    <location>
        <begin position="320"/>
        <end position="377"/>
    </location>
</feature>
<dbReference type="HOGENOM" id="CLU_400650_0_0_1"/>
<name>E4ZR17_LEPMJ</name>
<protein>
    <submittedName>
        <fullName evidence="2">Predicted protein</fullName>
    </submittedName>
</protein>
<evidence type="ECO:0000313" key="2">
    <source>
        <dbReference type="EMBL" id="CBX93682.1"/>
    </source>
</evidence>
<accession>E4ZR17</accession>
<dbReference type="Proteomes" id="UP000002668">
    <property type="component" value="Genome"/>
</dbReference>
<dbReference type="OrthoDB" id="10066232at2759"/>
<evidence type="ECO:0000256" key="1">
    <source>
        <dbReference type="SAM" id="MobiDB-lite"/>
    </source>
</evidence>
<keyword evidence="3" id="KW-1185">Reference proteome</keyword>
<sequence length="687" mass="76250">MADRTKYRIATDLPNEKTNHGYDSSIPPLVNFLAATNHIRNLFENKKILYGMTGGFETLCLGYRREMLDLHIAYDDKDFFRIKKKLQADKRNSVVISDGMNPLFPFKILVCTGPAYKDLGCHKAAAIEVNMIPPESCGSPPSGVLSNSLVLVSLKKDGQLKTYNGLNMLYLLQTMLHLCESRNLAWDPRKDILFLCRIYGSEVQAIRAKLDEKLVERNFLGTPFLSRLSREDQHNCYQVLLGKESPPLMSISPPTPQVDHGRSVSDPAIRTLGLNQHHYMPELGIRKSLDVLTPTLPAMAKSPRKDSLVAGLESPGAVIAAKPTTLGKPAPKRHSRLRYRSTRNTQVKPGHGKDQRSPQSLEQHIPTQQTQPEKASCNGIPIMVLSERSETSESSLPAEAQAVPNLFHPFEGPSTCSEQDAEPQQHPQTLQTVVYKGLRDKRPVPGVTSDASATSPDSAAKRFELTTTSHIQETIAELSAEIEAALQFATHEMPDYQYSSEDHSDQNLTQQQLRANRCSKECEPLNDLPVTLMAGWGKRVSSDIKAMSGETMRQPVLGFTGGVKTNASRYSRYYPKPVSAPNSNTTSTQLTPVTSTVYKAYHPESLPSVLQNFDSASADRQAISLEEHADFESARDWLRTHKGERNHESTEVHISQNSSSLAQAYQAELPDFGDGYGTGTCRDETEY</sequence>
<feature type="compositionally biased region" description="Polar residues" evidence="1">
    <location>
        <begin position="357"/>
        <end position="373"/>
    </location>
</feature>
<dbReference type="eggNOG" id="ENOG502S9NR">
    <property type="taxonomic scope" value="Eukaryota"/>
</dbReference>